<proteinExistence type="predicted"/>
<evidence type="ECO:0000259" key="2">
    <source>
        <dbReference type="PROSITE" id="PS50110"/>
    </source>
</evidence>
<dbReference type="Pfam" id="PF00072">
    <property type="entry name" value="Response_reg"/>
    <property type="match status" value="1"/>
</dbReference>
<dbReference type="PANTHER" id="PTHR43228:SF1">
    <property type="entry name" value="TWO-COMPONENT RESPONSE REGULATOR ARR22"/>
    <property type="match status" value="1"/>
</dbReference>
<dbReference type="EMBL" id="CP100595">
    <property type="protein sequence ID" value="UTJ07434.1"/>
    <property type="molecule type" value="Genomic_DNA"/>
</dbReference>
<dbReference type="InterPro" id="IPR052048">
    <property type="entry name" value="ST_Response_Regulator"/>
</dbReference>
<sequence length="121" mass="13618">MTYLVVDDSKLARKMTIKNLKEIISEDSNIVEATNGQEAIELYKEHNPSICFMDLTMPVVDGFEATKEISQFDKDSKIIIVSADIQEQAMQKAKNNGALGFIKKPINLENLKKMLEKLGLI</sequence>
<dbReference type="Gene3D" id="3.40.50.2300">
    <property type="match status" value="1"/>
</dbReference>
<feature type="modified residue" description="4-aspartylphosphate" evidence="1">
    <location>
        <position position="54"/>
    </location>
</feature>
<protein>
    <submittedName>
        <fullName evidence="3">Response regulator</fullName>
    </submittedName>
</protein>
<keyword evidence="1" id="KW-0597">Phosphoprotein</keyword>
<dbReference type="SMART" id="SM00448">
    <property type="entry name" value="REC"/>
    <property type="match status" value="1"/>
</dbReference>
<gene>
    <name evidence="3" type="ORF">NJU99_04895</name>
</gene>
<name>A0ABY5E7E5_9BACT</name>
<dbReference type="Proteomes" id="UP001060012">
    <property type="component" value="Chromosome"/>
</dbReference>
<evidence type="ECO:0000256" key="1">
    <source>
        <dbReference type="PROSITE-ProRule" id="PRU00169"/>
    </source>
</evidence>
<feature type="domain" description="Response regulatory" evidence="2">
    <location>
        <begin position="2"/>
        <end position="119"/>
    </location>
</feature>
<dbReference type="PROSITE" id="PS50110">
    <property type="entry name" value="RESPONSE_REGULATORY"/>
    <property type="match status" value="1"/>
</dbReference>
<dbReference type="InterPro" id="IPR011006">
    <property type="entry name" value="CheY-like_superfamily"/>
</dbReference>
<organism evidence="3 4">
    <name type="scientific">Arcobacter roscoffensis</name>
    <dbReference type="NCBI Taxonomy" id="2961520"/>
    <lineage>
        <taxon>Bacteria</taxon>
        <taxon>Pseudomonadati</taxon>
        <taxon>Campylobacterota</taxon>
        <taxon>Epsilonproteobacteria</taxon>
        <taxon>Campylobacterales</taxon>
        <taxon>Arcobacteraceae</taxon>
        <taxon>Arcobacter</taxon>
    </lineage>
</organism>
<keyword evidence="4" id="KW-1185">Reference proteome</keyword>
<dbReference type="RefSeq" id="WP_254577608.1">
    <property type="nucleotide sequence ID" value="NZ_CP100595.1"/>
</dbReference>
<reference evidence="3" key="1">
    <citation type="submission" date="2022-07" db="EMBL/GenBank/DDBJ databases">
        <title>Arcobacter roscoffensis sp. nov., a marine bacterium isolated from coastal seawater collected from Roscoff, France.</title>
        <authorList>
            <person name="Pascual J."/>
            <person name="Lepeaux C."/>
            <person name="Methner A."/>
            <person name="Overmann J."/>
        </authorList>
    </citation>
    <scope>NUCLEOTIDE SEQUENCE</scope>
    <source>
        <strain evidence="3">ARW1-2F2</strain>
    </source>
</reference>
<evidence type="ECO:0000313" key="4">
    <source>
        <dbReference type="Proteomes" id="UP001060012"/>
    </source>
</evidence>
<evidence type="ECO:0000313" key="3">
    <source>
        <dbReference type="EMBL" id="UTJ07434.1"/>
    </source>
</evidence>
<accession>A0ABY5E7E5</accession>
<dbReference type="InterPro" id="IPR001789">
    <property type="entry name" value="Sig_transdc_resp-reg_receiver"/>
</dbReference>
<dbReference type="SUPFAM" id="SSF52172">
    <property type="entry name" value="CheY-like"/>
    <property type="match status" value="1"/>
</dbReference>
<dbReference type="PANTHER" id="PTHR43228">
    <property type="entry name" value="TWO-COMPONENT RESPONSE REGULATOR"/>
    <property type="match status" value="1"/>
</dbReference>